<name>A0A0L8GKJ5_OCTBM</name>
<reference evidence="1" key="1">
    <citation type="submission" date="2015-07" db="EMBL/GenBank/DDBJ databases">
        <title>MeaNS - Measles Nucleotide Surveillance Program.</title>
        <authorList>
            <person name="Tran T."/>
            <person name="Druce J."/>
        </authorList>
    </citation>
    <scope>NUCLEOTIDE SEQUENCE</scope>
    <source>
        <strain evidence="1">UCB-OBI-ISO-001</strain>
        <tissue evidence="1">Gonad</tissue>
    </source>
</reference>
<gene>
    <name evidence="1" type="ORF">OCBIM_22032002mg</name>
</gene>
<sequence>MHRESLRIEKTKDSRSKCRVVSQRLLSLSQMFAVLSQLSVPEDMPKLKCLLYIPLVLTRNSISLLLFLGKCKEIKDLSD</sequence>
<protein>
    <submittedName>
        <fullName evidence="1">Uncharacterized protein</fullName>
    </submittedName>
</protein>
<organism evidence="1">
    <name type="scientific">Octopus bimaculoides</name>
    <name type="common">California two-spotted octopus</name>
    <dbReference type="NCBI Taxonomy" id="37653"/>
    <lineage>
        <taxon>Eukaryota</taxon>
        <taxon>Metazoa</taxon>
        <taxon>Spiralia</taxon>
        <taxon>Lophotrochozoa</taxon>
        <taxon>Mollusca</taxon>
        <taxon>Cephalopoda</taxon>
        <taxon>Coleoidea</taxon>
        <taxon>Octopodiformes</taxon>
        <taxon>Octopoda</taxon>
        <taxon>Incirrata</taxon>
        <taxon>Octopodidae</taxon>
        <taxon>Octopus</taxon>
    </lineage>
</organism>
<proteinExistence type="predicted"/>
<evidence type="ECO:0000313" key="1">
    <source>
        <dbReference type="EMBL" id="KOF77527.1"/>
    </source>
</evidence>
<accession>A0A0L8GKJ5</accession>
<dbReference type="AlphaFoldDB" id="A0A0L8GKJ5"/>
<dbReference type="EMBL" id="KQ421409">
    <property type="protein sequence ID" value="KOF77527.1"/>
    <property type="molecule type" value="Genomic_DNA"/>
</dbReference>